<evidence type="ECO:0000313" key="6">
    <source>
        <dbReference type="EMBL" id="PWJ89599.1"/>
    </source>
</evidence>
<sequence length="212" mass="25284">MYCGYRSFSFVDYPKKICSVLYTSGCNFRCPWCHNWKIAFEKEKNYIDEEQLHKYLNKSKKRVDALCISGGEPTIYEQLYESIRDIKSKFNFYIKLDTNGSNPKLLSKIIKSKNIDYVAMDIKSRPNKYSDLTDVKNYWEQVYQSVWMLRNSDIDYEFRMTYVPGLSDEKDIEFFENFLLNSEKGYITNAKSTEIYNIEKNETINTDKLIMR</sequence>
<evidence type="ECO:0000256" key="4">
    <source>
        <dbReference type="ARBA" id="ARBA00023014"/>
    </source>
</evidence>
<dbReference type="SFLD" id="SFLDG01067">
    <property type="entry name" value="SPASM/twitch_domain_containing"/>
    <property type="match status" value="1"/>
</dbReference>
<dbReference type="InterPro" id="IPR007197">
    <property type="entry name" value="rSAM"/>
</dbReference>
<accession>A0AA45HI80</accession>
<dbReference type="InterPro" id="IPR050377">
    <property type="entry name" value="Radical_SAM_PqqE_MftC-like"/>
</dbReference>
<protein>
    <submittedName>
        <fullName evidence="6">Pyruvate formate lyase activating enzyme</fullName>
    </submittedName>
</protein>
<keyword evidence="2" id="KW-0479">Metal-binding</keyword>
<dbReference type="Pfam" id="PF04055">
    <property type="entry name" value="Radical_SAM"/>
    <property type="match status" value="1"/>
</dbReference>
<evidence type="ECO:0000313" key="7">
    <source>
        <dbReference type="Proteomes" id="UP000245921"/>
    </source>
</evidence>
<keyword evidence="6" id="KW-0456">Lyase</keyword>
<dbReference type="InterPro" id="IPR013785">
    <property type="entry name" value="Aldolase_TIM"/>
</dbReference>
<dbReference type="CDD" id="cd01335">
    <property type="entry name" value="Radical_SAM"/>
    <property type="match status" value="1"/>
</dbReference>
<proteinExistence type="predicted"/>
<dbReference type="Proteomes" id="UP000245921">
    <property type="component" value="Unassembled WGS sequence"/>
</dbReference>
<dbReference type="Gene3D" id="3.20.20.70">
    <property type="entry name" value="Aldolase class I"/>
    <property type="match status" value="1"/>
</dbReference>
<comment type="caution">
    <text evidence="6">The sequence shown here is derived from an EMBL/GenBank/DDBJ whole genome shotgun (WGS) entry which is preliminary data.</text>
</comment>
<dbReference type="GO" id="GO:0046872">
    <property type="term" value="F:metal ion binding"/>
    <property type="evidence" value="ECO:0007669"/>
    <property type="project" value="UniProtKB-KW"/>
</dbReference>
<dbReference type="RefSeq" id="WP_109605325.1">
    <property type="nucleotide sequence ID" value="NZ_JAMHJO010000013.1"/>
</dbReference>
<evidence type="ECO:0000256" key="1">
    <source>
        <dbReference type="ARBA" id="ARBA00022691"/>
    </source>
</evidence>
<evidence type="ECO:0000256" key="2">
    <source>
        <dbReference type="ARBA" id="ARBA00022723"/>
    </source>
</evidence>
<dbReference type="GO" id="GO:0016829">
    <property type="term" value="F:lyase activity"/>
    <property type="evidence" value="ECO:0007669"/>
    <property type="project" value="UniProtKB-KW"/>
</dbReference>
<keyword evidence="4" id="KW-0411">Iron-sulfur</keyword>
<reference evidence="6 7" key="1">
    <citation type="submission" date="2018-05" db="EMBL/GenBank/DDBJ databases">
        <title>Genomic Encyclopedia of Type Strains, Phase IV (KMG-IV): sequencing the most valuable type-strain genomes for metagenomic binning, comparative biology and taxonomic classification.</title>
        <authorList>
            <person name="Goeker M."/>
        </authorList>
    </citation>
    <scope>NUCLEOTIDE SEQUENCE [LARGE SCALE GENOMIC DNA]</scope>
    <source>
        <strain evidence="6 7">DSM 24906</strain>
    </source>
</reference>
<keyword evidence="7" id="KW-1185">Reference proteome</keyword>
<dbReference type="EMBL" id="QGGI01000014">
    <property type="protein sequence ID" value="PWJ89599.1"/>
    <property type="molecule type" value="Genomic_DNA"/>
</dbReference>
<dbReference type="PANTHER" id="PTHR11228">
    <property type="entry name" value="RADICAL SAM DOMAIN PROTEIN"/>
    <property type="match status" value="1"/>
</dbReference>
<dbReference type="SFLD" id="SFLDS00029">
    <property type="entry name" value="Radical_SAM"/>
    <property type="match status" value="1"/>
</dbReference>
<organism evidence="6 7">
    <name type="scientific">Oceanotoga teriensis</name>
    <dbReference type="NCBI Taxonomy" id="515440"/>
    <lineage>
        <taxon>Bacteria</taxon>
        <taxon>Thermotogati</taxon>
        <taxon>Thermotogota</taxon>
        <taxon>Thermotogae</taxon>
        <taxon>Petrotogales</taxon>
        <taxon>Petrotogaceae</taxon>
        <taxon>Oceanotoga</taxon>
    </lineage>
</organism>
<dbReference type="SUPFAM" id="SSF102114">
    <property type="entry name" value="Radical SAM enzymes"/>
    <property type="match status" value="1"/>
</dbReference>
<dbReference type="PANTHER" id="PTHR11228:SF27">
    <property type="entry name" value="GLYCYL-RADICAL ENZYME ACTIVATING ENZYME MJ1227-RELATED"/>
    <property type="match status" value="1"/>
</dbReference>
<dbReference type="NCBIfam" id="TIGR02495">
    <property type="entry name" value="NrdG2"/>
    <property type="match status" value="1"/>
</dbReference>
<feature type="domain" description="Radical SAM core" evidence="5">
    <location>
        <begin position="11"/>
        <end position="212"/>
    </location>
</feature>
<keyword evidence="6" id="KW-0670">Pyruvate</keyword>
<dbReference type="PROSITE" id="PS51918">
    <property type="entry name" value="RADICAL_SAM"/>
    <property type="match status" value="1"/>
</dbReference>
<dbReference type="InterPro" id="IPR058240">
    <property type="entry name" value="rSAM_sf"/>
</dbReference>
<keyword evidence="1" id="KW-0949">S-adenosyl-L-methionine</keyword>
<keyword evidence="3" id="KW-0408">Iron</keyword>
<dbReference type="SFLD" id="SFLDG01094">
    <property type="entry name" value="Uncharacterised_Radical_SAM_Su"/>
    <property type="match status" value="1"/>
</dbReference>
<dbReference type="GO" id="GO:0051536">
    <property type="term" value="F:iron-sulfur cluster binding"/>
    <property type="evidence" value="ECO:0007669"/>
    <property type="project" value="UniProtKB-KW"/>
</dbReference>
<dbReference type="InterPro" id="IPR012840">
    <property type="entry name" value="NrdG2"/>
</dbReference>
<dbReference type="AlphaFoldDB" id="A0AA45HI80"/>
<evidence type="ECO:0000259" key="5">
    <source>
        <dbReference type="PROSITE" id="PS51918"/>
    </source>
</evidence>
<name>A0AA45HI80_9BACT</name>
<evidence type="ECO:0000256" key="3">
    <source>
        <dbReference type="ARBA" id="ARBA00023004"/>
    </source>
</evidence>
<gene>
    <name evidence="6" type="ORF">C7380_1142</name>
</gene>